<geneLocation type="plasmid" evidence="3">
    <name>pthaf100_b</name>
</geneLocation>
<sequence>MNARETGKQGKIIAIAHQKGGVGKTTIALNISAVLKPDILIDQDLHSGLVVLSNVRESGEESNIVTCETKDELIAQLRQRDDGKNIMVDCGGFDSDLNRVVIAVADLIIVPCNGNITERIGLRMFETVLSEVGREVGKNIKGHVLYCRHNPNKTRFEKVDEFLSHSNHMTRLASLVPQRADYESASEFGLGVVEYKRTKGSKAAREVMKLCEEIKSIL</sequence>
<dbReference type="EMBL" id="CP045352">
    <property type="protein sequence ID" value="QFT28818.1"/>
    <property type="molecule type" value="Genomic_DNA"/>
</dbReference>
<evidence type="ECO:0000313" key="2">
    <source>
        <dbReference type="EMBL" id="QFT28818.1"/>
    </source>
</evidence>
<accession>A0A5P9CRF8</accession>
<dbReference type="PANTHER" id="PTHR13696:SF99">
    <property type="entry name" value="COBYRINIC ACID AC-DIAMIDE SYNTHASE"/>
    <property type="match status" value="1"/>
</dbReference>
<dbReference type="InterPro" id="IPR025669">
    <property type="entry name" value="AAA_dom"/>
</dbReference>
<name>A0A5P9CRF8_9VIBR</name>
<keyword evidence="3" id="KW-1185">Reference proteome</keyword>
<dbReference type="AlphaFoldDB" id="A0A5P9CRF8"/>
<gene>
    <name evidence="2" type="ORF">FIV01_20665</name>
</gene>
<dbReference type="SUPFAM" id="SSF52540">
    <property type="entry name" value="P-loop containing nucleoside triphosphate hydrolases"/>
    <property type="match status" value="1"/>
</dbReference>
<dbReference type="InterPro" id="IPR050678">
    <property type="entry name" value="DNA_Partitioning_ATPase"/>
</dbReference>
<feature type="domain" description="AAA" evidence="1">
    <location>
        <begin position="11"/>
        <end position="37"/>
    </location>
</feature>
<dbReference type="CDD" id="cd02042">
    <property type="entry name" value="ParAB_family"/>
    <property type="match status" value="1"/>
</dbReference>
<dbReference type="Proteomes" id="UP000326936">
    <property type="component" value="Plasmid pTHAF100_b"/>
</dbReference>
<dbReference type="InterPro" id="IPR027417">
    <property type="entry name" value="P-loop_NTPase"/>
</dbReference>
<dbReference type="PIRSF" id="PIRSF009320">
    <property type="entry name" value="Nuc_binding_HP_1000"/>
    <property type="match status" value="1"/>
</dbReference>
<evidence type="ECO:0000259" key="1">
    <source>
        <dbReference type="Pfam" id="PF13614"/>
    </source>
</evidence>
<dbReference type="Pfam" id="PF13614">
    <property type="entry name" value="AAA_31"/>
    <property type="match status" value="1"/>
</dbReference>
<organism evidence="2 3">
    <name type="scientific">Vibrio aquimaris</name>
    <dbReference type="NCBI Taxonomy" id="2587862"/>
    <lineage>
        <taxon>Bacteria</taxon>
        <taxon>Pseudomonadati</taxon>
        <taxon>Pseudomonadota</taxon>
        <taxon>Gammaproteobacteria</taxon>
        <taxon>Vibrionales</taxon>
        <taxon>Vibrionaceae</taxon>
        <taxon>Vibrio</taxon>
    </lineage>
</organism>
<dbReference type="OrthoDB" id="6504813at2"/>
<reference evidence="2 3" key="1">
    <citation type="submission" date="2019-10" db="EMBL/GenBank/DDBJ databases">
        <title>Complete genome sequence of Vibrio sp. strain THAF100, isolated from non-filtered water from the water column of tank 6 of a marine aquarium containing stony-coral fragments. Water maintained at 26 degree C.</title>
        <authorList>
            <person name="Ruckert C."/>
            <person name="Franco A."/>
            <person name="Kalinowski J."/>
            <person name="Glaeser S."/>
        </authorList>
    </citation>
    <scope>NUCLEOTIDE SEQUENCE [LARGE SCALE GENOMIC DNA]</scope>
    <source>
        <strain evidence="2 3">THAF100</strain>
        <plasmid evidence="3">pthaf100_b</plasmid>
    </source>
</reference>
<protein>
    <submittedName>
        <fullName evidence="2">CobQ/CobB/MinD/ParA nucleotide binding domain protein</fullName>
    </submittedName>
</protein>
<keyword evidence="2" id="KW-0614">Plasmid</keyword>
<dbReference type="KEGG" id="vaq:FIV01_20665"/>
<proteinExistence type="predicted"/>
<evidence type="ECO:0000313" key="3">
    <source>
        <dbReference type="Proteomes" id="UP000326936"/>
    </source>
</evidence>
<dbReference type="Gene3D" id="3.40.50.300">
    <property type="entry name" value="P-loop containing nucleotide triphosphate hydrolases"/>
    <property type="match status" value="1"/>
</dbReference>
<dbReference type="RefSeq" id="WP_152432829.1">
    <property type="nucleotide sequence ID" value="NZ_CBCSDK010000028.1"/>
</dbReference>
<dbReference type="PANTHER" id="PTHR13696">
    <property type="entry name" value="P-LOOP CONTAINING NUCLEOSIDE TRIPHOSPHATE HYDROLASE"/>
    <property type="match status" value="1"/>
</dbReference>